<dbReference type="OrthoDB" id="2564987at2759"/>
<organism evidence="2 3">
    <name type="scientific">Cryptococcus amylolentus CBS 6039</name>
    <dbReference type="NCBI Taxonomy" id="1295533"/>
    <lineage>
        <taxon>Eukaryota</taxon>
        <taxon>Fungi</taxon>
        <taxon>Dikarya</taxon>
        <taxon>Basidiomycota</taxon>
        <taxon>Agaricomycotina</taxon>
        <taxon>Tremellomycetes</taxon>
        <taxon>Tremellales</taxon>
        <taxon>Cryptococcaceae</taxon>
        <taxon>Cryptococcus</taxon>
    </lineage>
</organism>
<dbReference type="STRING" id="1295533.A0A1E3H8V0"/>
<dbReference type="AlphaFoldDB" id="A0A1E3H8V0"/>
<accession>A0A1E3H8V0</accession>
<proteinExistence type="predicted"/>
<gene>
    <name evidence="2" type="ORF">L202_08193</name>
</gene>
<dbReference type="InterPro" id="IPR036908">
    <property type="entry name" value="RlpA-like_sf"/>
</dbReference>
<dbReference type="GeneID" id="30159502"/>
<keyword evidence="3" id="KW-1185">Reference proteome</keyword>
<sequence>MYIAAPALIALLAIIPAQASVFTQKNARATFYYDTAEASSNGHEACGSTPGDPVPAGWAESSGINKGVPYCEYHRGKTLDEIGTNNIVAINAATLAGDPHKYCGREVQITKAGGSKFNYSGGKLYIWDGCQACQDANSGIIDLSAPTFVELKGGTCSGNNPDGLTYEVLDNYVVDPSSVGF</sequence>
<evidence type="ECO:0000313" key="2">
    <source>
        <dbReference type="EMBL" id="ODN72757.1"/>
    </source>
</evidence>
<comment type="caution">
    <text evidence="2">The sequence shown here is derived from an EMBL/GenBank/DDBJ whole genome shotgun (WGS) entry which is preliminary data.</text>
</comment>
<dbReference type="EMBL" id="AWGJ01000014">
    <property type="protein sequence ID" value="ODN72757.1"/>
    <property type="molecule type" value="Genomic_DNA"/>
</dbReference>
<feature type="signal peptide" evidence="1">
    <location>
        <begin position="1"/>
        <end position="19"/>
    </location>
</feature>
<evidence type="ECO:0000313" key="3">
    <source>
        <dbReference type="Proteomes" id="UP000094065"/>
    </source>
</evidence>
<protein>
    <recommendedName>
        <fullName evidence="4">Barwin domain-containing protein</fullName>
    </recommendedName>
</protein>
<dbReference type="Proteomes" id="UP000094065">
    <property type="component" value="Unassembled WGS sequence"/>
</dbReference>
<name>A0A1E3H8V0_9TREE</name>
<dbReference type="Gene3D" id="2.40.40.10">
    <property type="entry name" value="RlpA-like domain"/>
    <property type="match status" value="1"/>
</dbReference>
<reference evidence="2 3" key="1">
    <citation type="submission" date="2016-06" db="EMBL/GenBank/DDBJ databases">
        <title>Evolution of pathogenesis and genome organization in the Tremellales.</title>
        <authorList>
            <person name="Cuomo C."/>
            <person name="Litvintseva A."/>
            <person name="Heitman J."/>
            <person name="Chen Y."/>
            <person name="Sun S."/>
            <person name="Springer D."/>
            <person name="Dromer F."/>
            <person name="Young S."/>
            <person name="Zeng Q."/>
            <person name="Chapman S."/>
            <person name="Gujja S."/>
            <person name="Saif S."/>
            <person name="Birren B."/>
        </authorList>
    </citation>
    <scope>NUCLEOTIDE SEQUENCE [LARGE SCALE GENOMIC DNA]</scope>
    <source>
        <strain evidence="2 3">CBS 6039</strain>
    </source>
</reference>
<evidence type="ECO:0008006" key="4">
    <source>
        <dbReference type="Google" id="ProtNLM"/>
    </source>
</evidence>
<keyword evidence="1" id="KW-0732">Signal</keyword>
<feature type="chain" id="PRO_5009129045" description="Barwin domain-containing protein" evidence="1">
    <location>
        <begin position="20"/>
        <end position="181"/>
    </location>
</feature>
<evidence type="ECO:0000256" key="1">
    <source>
        <dbReference type="SAM" id="SignalP"/>
    </source>
</evidence>
<dbReference type="RefSeq" id="XP_018988698.1">
    <property type="nucleotide sequence ID" value="XM_019143035.1"/>
</dbReference>